<comment type="similarity">
    <text evidence="2">Belongs to the IMPACT family.</text>
</comment>
<evidence type="ECO:0000256" key="1">
    <source>
        <dbReference type="ARBA" id="ARBA00004496"/>
    </source>
</evidence>
<comment type="subcellular location">
    <subcellularLocation>
        <location evidence="1">Cytoplasm</location>
    </subcellularLocation>
</comment>
<dbReference type="InterPro" id="IPR036956">
    <property type="entry name" value="Impact_N_sf"/>
</dbReference>
<gene>
    <name evidence="8" type="ORF">TPSB3V08_LOCUS2142</name>
</gene>
<evidence type="ECO:0000313" key="8">
    <source>
        <dbReference type="EMBL" id="CAD7399434.1"/>
    </source>
</evidence>
<dbReference type="PROSITE" id="PS50908">
    <property type="entry name" value="RWD"/>
    <property type="match status" value="1"/>
</dbReference>
<dbReference type="Pfam" id="PF05773">
    <property type="entry name" value="RWD"/>
    <property type="match status" value="1"/>
</dbReference>
<dbReference type="InterPro" id="IPR001498">
    <property type="entry name" value="Impact_N"/>
</dbReference>
<evidence type="ECO:0000256" key="3">
    <source>
        <dbReference type="ARBA" id="ARBA00022490"/>
    </source>
</evidence>
<dbReference type="GO" id="GO:0005737">
    <property type="term" value="C:cytoplasm"/>
    <property type="evidence" value="ECO:0007669"/>
    <property type="project" value="UniProtKB-SubCell"/>
</dbReference>
<dbReference type="InterPro" id="IPR020568">
    <property type="entry name" value="Ribosomal_Su5_D2-typ_SF"/>
</dbReference>
<accession>A0A7R9CR87</accession>
<name>A0A7R9CR87_TIMPO</name>
<reference evidence="8" key="1">
    <citation type="submission" date="2020-11" db="EMBL/GenBank/DDBJ databases">
        <authorList>
            <person name="Tran Van P."/>
        </authorList>
    </citation>
    <scope>NUCLEOTIDE SEQUENCE</scope>
</reference>
<dbReference type="GO" id="GO:0006446">
    <property type="term" value="P:regulation of translational initiation"/>
    <property type="evidence" value="ECO:0007669"/>
    <property type="project" value="TreeGrafter"/>
</dbReference>
<dbReference type="Pfam" id="PF01205">
    <property type="entry name" value="Impact_N"/>
    <property type="match status" value="1"/>
</dbReference>
<sequence>MSDGIGSMVGFGSGFLGFWATGPRLLAFWASPFMRMYSAIAKIFSSLNAVLQLLRYLSPVDEIEALSSIYEKEWKTEDEANRSYSIKVGEGEQYVILYTKLPEDYPSQSPPVFQLSAPSLSNQHKMQINAELQAVYLENIGECVVFQWIEKIRELLQGQLFAKDQVEESEEVVEDLSVKLDSVSVDTYELPEIIHGEIITDRRSVFQGHVARVFSTRQVKQVLDKLYEEKTIEKATHNIYAYRILKEDTKSFIHDSEDDGETQAGARVMHLLEILNVQNVLVVVTRWYGGTHLGPDRFRHINNSARQVLDKAGFIPVPSQQHIKKKK</sequence>
<dbReference type="AlphaFoldDB" id="A0A7R9CR87"/>
<dbReference type="PROSITE" id="PS00910">
    <property type="entry name" value="UPF0029"/>
    <property type="match status" value="1"/>
</dbReference>
<dbReference type="SUPFAM" id="SSF54211">
    <property type="entry name" value="Ribosomal protein S5 domain 2-like"/>
    <property type="match status" value="1"/>
</dbReference>
<dbReference type="EMBL" id="OD000822">
    <property type="protein sequence ID" value="CAD7399434.1"/>
    <property type="molecule type" value="Genomic_DNA"/>
</dbReference>
<proteinExistence type="inferred from homology"/>
<dbReference type="SUPFAM" id="SSF54495">
    <property type="entry name" value="UBC-like"/>
    <property type="match status" value="1"/>
</dbReference>
<dbReference type="Gene3D" id="3.30.230.30">
    <property type="entry name" value="Impact, N-terminal domain"/>
    <property type="match status" value="1"/>
</dbReference>
<dbReference type="InterPro" id="IPR023582">
    <property type="entry name" value="Impact"/>
</dbReference>
<feature type="domain" description="RWD" evidence="7">
    <location>
        <begin position="61"/>
        <end position="159"/>
    </location>
</feature>
<dbReference type="GO" id="GO:0140469">
    <property type="term" value="P:GCN2-mediated signaling"/>
    <property type="evidence" value="ECO:0007669"/>
    <property type="project" value="TreeGrafter"/>
</dbReference>
<dbReference type="SMART" id="SM00591">
    <property type="entry name" value="RWD"/>
    <property type="match status" value="1"/>
</dbReference>
<organism evidence="8">
    <name type="scientific">Timema poppense</name>
    <name type="common">Walking stick</name>
    <dbReference type="NCBI Taxonomy" id="170557"/>
    <lineage>
        <taxon>Eukaryota</taxon>
        <taxon>Metazoa</taxon>
        <taxon>Ecdysozoa</taxon>
        <taxon>Arthropoda</taxon>
        <taxon>Hexapoda</taxon>
        <taxon>Insecta</taxon>
        <taxon>Pterygota</taxon>
        <taxon>Neoptera</taxon>
        <taxon>Polyneoptera</taxon>
        <taxon>Phasmatodea</taxon>
        <taxon>Timematodea</taxon>
        <taxon>Timematoidea</taxon>
        <taxon>Timematidae</taxon>
        <taxon>Timema</taxon>
    </lineage>
</organism>
<dbReference type="PANTHER" id="PTHR16301:SF25">
    <property type="entry name" value="PROTEIN IMPACT"/>
    <property type="match status" value="1"/>
</dbReference>
<keyword evidence="3" id="KW-0963">Cytoplasm</keyword>
<evidence type="ECO:0000256" key="6">
    <source>
        <dbReference type="ARBA" id="ARBA00023016"/>
    </source>
</evidence>
<protein>
    <recommendedName>
        <fullName evidence="7">RWD domain-containing protein</fullName>
    </recommendedName>
</protein>
<evidence type="ECO:0000259" key="7">
    <source>
        <dbReference type="PROSITE" id="PS50908"/>
    </source>
</evidence>
<keyword evidence="4" id="KW-0678">Repressor</keyword>
<dbReference type="InterPro" id="IPR020569">
    <property type="entry name" value="UPF0029_Impact_CS"/>
</dbReference>
<keyword evidence="5" id="KW-0810">Translation regulation</keyword>
<evidence type="ECO:0000256" key="2">
    <source>
        <dbReference type="ARBA" id="ARBA00007665"/>
    </source>
</evidence>
<evidence type="ECO:0000256" key="4">
    <source>
        <dbReference type="ARBA" id="ARBA00022491"/>
    </source>
</evidence>
<dbReference type="Gene3D" id="3.10.110.10">
    <property type="entry name" value="Ubiquitin Conjugating Enzyme"/>
    <property type="match status" value="1"/>
</dbReference>
<evidence type="ECO:0000256" key="5">
    <source>
        <dbReference type="ARBA" id="ARBA00022845"/>
    </source>
</evidence>
<dbReference type="InterPro" id="IPR016135">
    <property type="entry name" value="UBQ-conjugating_enzyme/RWD"/>
</dbReference>
<keyword evidence="6" id="KW-0346">Stress response</keyword>
<dbReference type="InterPro" id="IPR006575">
    <property type="entry name" value="RWD_dom"/>
</dbReference>
<dbReference type="CDD" id="cd23821">
    <property type="entry name" value="RWD_IMPACT"/>
    <property type="match status" value="1"/>
</dbReference>
<dbReference type="PANTHER" id="PTHR16301">
    <property type="entry name" value="IMPACT-RELATED"/>
    <property type="match status" value="1"/>
</dbReference>